<dbReference type="OrthoDB" id="9801227at2"/>
<dbReference type="Pfam" id="PF12973">
    <property type="entry name" value="Cupin_7"/>
    <property type="match status" value="2"/>
</dbReference>
<gene>
    <name evidence="2" type="ORF">SAMN02745824_0945</name>
</gene>
<accession>A0A1N6CTD0</accession>
<sequence length="226" mass="25273">MRIHAEFDQRVLITPDEMEWVPSPLPGVDRRMLDRVGGEVARATSLVRYAPGSYFDPHVHSGGEEFLVIDGVFSDEHGDFPAGTYVRNPIGTSHKPHSESGCTILVKLHQFDPADARQFSLQIDDLDFEESGEPGVEFAWLHEFEGEEVKIVRWAAGSRFPSHVHERGSETFILEGSLTDEHGHYPAGSWERTPPGWTHAPYSENGCLAWTKSGHLVPEKLGRFAT</sequence>
<dbReference type="Proteomes" id="UP000185192">
    <property type="component" value="Unassembled WGS sequence"/>
</dbReference>
<dbReference type="Gene3D" id="2.60.120.10">
    <property type="entry name" value="Jelly Rolls"/>
    <property type="match status" value="2"/>
</dbReference>
<dbReference type="InterPro" id="IPR014710">
    <property type="entry name" value="RmlC-like_jellyroll"/>
</dbReference>
<evidence type="ECO:0000313" key="2">
    <source>
        <dbReference type="EMBL" id="SIN61727.1"/>
    </source>
</evidence>
<dbReference type="STRING" id="1123272.SAMN02745824_0945"/>
<dbReference type="CDD" id="cd20303">
    <property type="entry name" value="cupin_ChrR_1"/>
    <property type="match status" value="2"/>
</dbReference>
<name>A0A1N6CTD0_9SPHN</name>
<dbReference type="SUPFAM" id="SSF51182">
    <property type="entry name" value="RmlC-like cupins"/>
    <property type="match status" value="2"/>
</dbReference>
<reference evidence="3" key="1">
    <citation type="submission" date="2016-11" db="EMBL/GenBank/DDBJ databases">
        <authorList>
            <person name="Varghese N."/>
            <person name="Submissions S."/>
        </authorList>
    </citation>
    <scope>NUCLEOTIDE SEQUENCE [LARGE SCALE GENOMIC DNA]</scope>
    <source>
        <strain evidence="3">DSM 22363</strain>
    </source>
</reference>
<dbReference type="RefSeq" id="WP_074203944.1">
    <property type="nucleotide sequence ID" value="NZ_FSQW01000001.1"/>
</dbReference>
<organism evidence="2 3">
    <name type="scientific">Parasphingorhabdus marina DSM 22363</name>
    <dbReference type="NCBI Taxonomy" id="1123272"/>
    <lineage>
        <taxon>Bacteria</taxon>
        <taxon>Pseudomonadati</taxon>
        <taxon>Pseudomonadota</taxon>
        <taxon>Alphaproteobacteria</taxon>
        <taxon>Sphingomonadales</taxon>
        <taxon>Sphingomonadaceae</taxon>
        <taxon>Parasphingorhabdus</taxon>
    </lineage>
</organism>
<evidence type="ECO:0000313" key="3">
    <source>
        <dbReference type="Proteomes" id="UP000185192"/>
    </source>
</evidence>
<dbReference type="InterPro" id="IPR025979">
    <property type="entry name" value="ChrR-like_cupin_dom"/>
</dbReference>
<proteinExistence type="predicted"/>
<evidence type="ECO:0000259" key="1">
    <source>
        <dbReference type="Pfam" id="PF12973"/>
    </source>
</evidence>
<feature type="domain" description="ChrR-like cupin" evidence="1">
    <location>
        <begin position="9"/>
        <end position="111"/>
    </location>
</feature>
<feature type="domain" description="ChrR-like cupin" evidence="1">
    <location>
        <begin position="118"/>
        <end position="216"/>
    </location>
</feature>
<keyword evidence="3" id="KW-1185">Reference proteome</keyword>
<dbReference type="AlphaFoldDB" id="A0A1N6CTD0"/>
<dbReference type="InterPro" id="IPR011051">
    <property type="entry name" value="RmlC_Cupin_sf"/>
</dbReference>
<protein>
    <submittedName>
        <fullName evidence="2">Anti-ECFsigma factor, ChrR</fullName>
    </submittedName>
</protein>
<dbReference type="EMBL" id="FSQW01000001">
    <property type="protein sequence ID" value="SIN61727.1"/>
    <property type="molecule type" value="Genomic_DNA"/>
</dbReference>